<proteinExistence type="predicted"/>
<dbReference type="EMBL" id="MU129258">
    <property type="protein sequence ID" value="KAF9504149.1"/>
    <property type="molecule type" value="Genomic_DNA"/>
</dbReference>
<evidence type="ECO:0000259" key="1">
    <source>
        <dbReference type="PROSITE" id="PS50003"/>
    </source>
</evidence>
<sequence length="55" mass="6290">MSYVNDTTFAALKPKGAIDRISHLVEVERYKELHEAVILSASRTLDDKEKWITSI</sequence>
<dbReference type="AlphaFoldDB" id="A0A9P6AFB1"/>
<organism evidence="2 3">
    <name type="scientific">Hydnum rufescens UP504</name>
    <dbReference type="NCBI Taxonomy" id="1448309"/>
    <lineage>
        <taxon>Eukaryota</taxon>
        <taxon>Fungi</taxon>
        <taxon>Dikarya</taxon>
        <taxon>Basidiomycota</taxon>
        <taxon>Agaricomycotina</taxon>
        <taxon>Agaricomycetes</taxon>
        <taxon>Cantharellales</taxon>
        <taxon>Hydnaceae</taxon>
        <taxon>Hydnum</taxon>
    </lineage>
</organism>
<accession>A0A9P6AFB1</accession>
<gene>
    <name evidence="2" type="ORF">BS47DRAFT_1355553</name>
</gene>
<reference evidence="2" key="1">
    <citation type="journal article" date="2020" name="Nat. Commun.">
        <title>Large-scale genome sequencing of mycorrhizal fungi provides insights into the early evolution of symbiotic traits.</title>
        <authorList>
            <person name="Miyauchi S."/>
            <person name="Kiss E."/>
            <person name="Kuo A."/>
            <person name="Drula E."/>
            <person name="Kohler A."/>
            <person name="Sanchez-Garcia M."/>
            <person name="Morin E."/>
            <person name="Andreopoulos B."/>
            <person name="Barry K.W."/>
            <person name="Bonito G."/>
            <person name="Buee M."/>
            <person name="Carver A."/>
            <person name="Chen C."/>
            <person name="Cichocki N."/>
            <person name="Clum A."/>
            <person name="Culley D."/>
            <person name="Crous P.W."/>
            <person name="Fauchery L."/>
            <person name="Girlanda M."/>
            <person name="Hayes R.D."/>
            <person name="Keri Z."/>
            <person name="LaButti K."/>
            <person name="Lipzen A."/>
            <person name="Lombard V."/>
            <person name="Magnuson J."/>
            <person name="Maillard F."/>
            <person name="Murat C."/>
            <person name="Nolan M."/>
            <person name="Ohm R.A."/>
            <person name="Pangilinan J."/>
            <person name="Pereira M.F."/>
            <person name="Perotto S."/>
            <person name="Peter M."/>
            <person name="Pfister S."/>
            <person name="Riley R."/>
            <person name="Sitrit Y."/>
            <person name="Stielow J.B."/>
            <person name="Szollosi G."/>
            <person name="Zifcakova L."/>
            <person name="Stursova M."/>
            <person name="Spatafora J.W."/>
            <person name="Tedersoo L."/>
            <person name="Vaario L.M."/>
            <person name="Yamada A."/>
            <person name="Yan M."/>
            <person name="Wang P."/>
            <person name="Xu J."/>
            <person name="Bruns T."/>
            <person name="Baldrian P."/>
            <person name="Vilgalys R."/>
            <person name="Dunand C."/>
            <person name="Henrissat B."/>
            <person name="Grigoriev I.V."/>
            <person name="Hibbett D."/>
            <person name="Nagy L.G."/>
            <person name="Martin F.M."/>
        </authorList>
    </citation>
    <scope>NUCLEOTIDE SEQUENCE</scope>
    <source>
        <strain evidence="2">UP504</strain>
    </source>
</reference>
<evidence type="ECO:0000313" key="2">
    <source>
        <dbReference type="EMBL" id="KAF9504149.1"/>
    </source>
</evidence>
<protein>
    <recommendedName>
        <fullName evidence="1">PH domain-containing protein</fullName>
    </recommendedName>
</protein>
<dbReference type="PROSITE" id="PS50003">
    <property type="entry name" value="PH_DOMAIN"/>
    <property type="match status" value="1"/>
</dbReference>
<dbReference type="InterPro" id="IPR001849">
    <property type="entry name" value="PH_domain"/>
</dbReference>
<comment type="caution">
    <text evidence="2">The sequence shown here is derived from an EMBL/GenBank/DDBJ whole genome shotgun (WGS) entry which is preliminary data.</text>
</comment>
<evidence type="ECO:0000313" key="3">
    <source>
        <dbReference type="Proteomes" id="UP000886523"/>
    </source>
</evidence>
<feature type="domain" description="PH" evidence="1">
    <location>
        <begin position="1"/>
        <end position="55"/>
    </location>
</feature>
<keyword evidence="3" id="KW-1185">Reference proteome</keyword>
<name>A0A9P6AFB1_9AGAM</name>
<dbReference type="Proteomes" id="UP000886523">
    <property type="component" value="Unassembled WGS sequence"/>
</dbReference>